<protein>
    <submittedName>
        <fullName evidence="2">Uncharacterized protein</fullName>
    </submittedName>
</protein>
<accession>A0A9Q2ZKT5</accession>
<evidence type="ECO:0000313" key="2">
    <source>
        <dbReference type="EMBL" id="MBT1542166.1"/>
    </source>
</evidence>
<comment type="caution">
    <text evidence="2">The sequence shown here is derived from an EMBL/GenBank/DDBJ whole genome shotgun (WGS) entry which is preliminary data.</text>
</comment>
<dbReference type="Proteomes" id="UP000709437">
    <property type="component" value="Unassembled WGS sequence"/>
</dbReference>
<dbReference type="AlphaFoldDB" id="A0A9Q2ZKT5"/>
<dbReference type="EMBL" id="JAHEWX010000012">
    <property type="protein sequence ID" value="MBT1542166.1"/>
    <property type="molecule type" value="Genomic_DNA"/>
</dbReference>
<feature type="transmembrane region" description="Helical" evidence="1">
    <location>
        <begin position="55"/>
        <end position="77"/>
    </location>
</feature>
<proteinExistence type="predicted"/>
<organism evidence="2 3">
    <name type="scientific">Curtobacterium flaccumfaciens pv. flaccumfaciens</name>
    <dbReference type="NCBI Taxonomy" id="138532"/>
    <lineage>
        <taxon>Bacteria</taxon>
        <taxon>Bacillati</taxon>
        <taxon>Actinomycetota</taxon>
        <taxon>Actinomycetes</taxon>
        <taxon>Micrococcales</taxon>
        <taxon>Microbacteriaceae</taxon>
        <taxon>Curtobacterium</taxon>
    </lineage>
</organism>
<dbReference type="RefSeq" id="WP_017887773.1">
    <property type="nucleotide sequence ID" value="NZ_JAHEWX010000012.1"/>
</dbReference>
<gene>
    <name evidence="2" type="ORF">KK103_10365</name>
</gene>
<feature type="transmembrane region" description="Helical" evidence="1">
    <location>
        <begin position="30"/>
        <end position="48"/>
    </location>
</feature>
<keyword evidence="1" id="KW-0472">Membrane</keyword>
<sequence>MTSVLLHAVVAVLVVTAALALTSLDRRTAVLLGATGSLTGTFLAWLAAPRLLEQSLLAPWVASVLGTALLIAGWSAVRAYSGIFEAPRDEEPETGALMTVGGSAPSVR</sequence>
<evidence type="ECO:0000313" key="3">
    <source>
        <dbReference type="Proteomes" id="UP000709437"/>
    </source>
</evidence>
<keyword evidence="1" id="KW-0812">Transmembrane</keyword>
<evidence type="ECO:0000256" key="1">
    <source>
        <dbReference type="SAM" id="Phobius"/>
    </source>
</evidence>
<name>A0A9Q2ZKT5_9MICO</name>
<reference evidence="2" key="1">
    <citation type="submission" date="2021-05" db="EMBL/GenBank/DDBJ databases">
        <title>Whole genome sequence of Curtobacterium flaccumfaciens pv. flaccumfaciens strain CFBP 3417.</title>
        <authorList>
            <person name="Osdaghi E."/>
            <person name="Taghouti G."/>
            <person name="Portier P."/>
            <person name="Fazliarab A."/>
            <person name="Taghavi S.M."/>
            <person name="Briand M."/>
            <person name="Le-Saux M."/>
            <person name="Jacques M.-A."/>
        </authorList>
    </citation>
    <scope>NUCLEOTIDE SEQUENCE</scope>
    <source>
        <strain evidence="2">CFBP 3417</strain>
    </source>
</reference>
<keyword evidence="1" id="KW-1133">Transmembrane helix</keyword>